<evidence type="ECO:0000259" key="9">
    <source>
        <dbReference type="Pfam" id="PF00551"/>
    </source>
</evidence>
<dbReference type="InterPro" id="IPR037022">
    <property type="entry name" value="Formyl_trans_C_sf"/>
</dbReference>
<dbReference type="PANTHER" id="PTHR11138:SF5">
    <property type="entry name" value="METHIONYL-TRNA FORMYLTRANSFERASE, MITOCHONDRIAL"/>
    <property type="match status" value="1"/>
</dbReference>
<dbReference type="InterPro" id="IPR005793">
    <property type="entry name" value="Formyl_trans_C"/>
</dbReference>
<keyword evidence="12" id="KW-1185">Reference proteome</keyword>
<comment type="catalytic activity">
    <reaction evidence="7 8">
        <text>L-methionyl-tRNA(fMet) + (6R)-10-formyltetrahydrofolate = N-formyl-L-methionyl-tRNA(fMet) + (6S)-5,6,7,8-tetrahydrofolate + H(+)</text>
        <dbReference type="Rhea" id="RHEA:24380"/>
        <dbReference type="Rhea" id="RHEA-COMP:9952"/>
        <dbReference type="Rhea" id="RHEA-COMP:9953"/>
        <dbReference type="ChEBI" id="CHEBI:15378"/>
        <dbReference type="ChEBI" id="CHEBI:57453"/>
        <dbReference type="ChEBI" id="CHEBI:78530"/>
        <dbReference type="ChEBI" id="CHEBI:78844"/>
        <dbReference type="ChEBI" id="CHEBI:195366"/>
        <dbReference type="EC" id="2.1.2.9"/>
    </reaction>
</comment>
<feature type="domain" description="Formyl transferase C-terminal" evidence="10">
    <location>
        <begin position="210"/>
        <end position="307"/>
    </location>
</feature>
<comment type="function">
    <text evidence="1 8">Attaches a formyl group to the free amino group of methionyl-tRNA(fMet). The formyl group appears to play a dual role in the initiator identity of N-formylmethionyl-tRNA by promoting its recognition by IF2 and preventing the misappropriation of this tRNA by the elongation apparatus.</text>
</comment>
<accession>A0A1L8D1F7</accession>
<evidence type="ECO:0000256" key="6">
    <source>
        <dbReference type="ARBA" id="ARBA00022917"/>
    </source>
</evidence>
<evidence type="ECO:0000256" key="8">
    <source>
        <dbReference type="HAMAP-Rule" id="MF_00182"/>
    </source>
</evidence>
<reference evidence="12" key="1">
    <citation type="submission" date="2016-12" db="EMBL/GenBank/DDBJ databases">
        <title>Draft Genome Sequences od Carboxydothermus pertinax and islandicus, Hydrogenogenic Carboxydotrophic Bacteria.</title>
        <authorList>
            <person name="Fukuyama Y."/>
            <person name="Ohmae K."/>
            <person name="Yoneda Y."/>
            <person name="Yoshida T."/>
            <person name="Sako Y."/>
        </authorList>
    </citation>
    <scope>NUCLEOTIDE SEQUENCE [LARGE SCALE GENOMIC DNA]</scope>
    <source>
        <strain evidence="12">SET</strain>
    </source>
</reference>
<dbReference type="RefSeq" id="WP_235837246.1">
    <property type="nucleotide sequence ID" value="NZ_BDJL01000030.1"/>
</dbReference>
<dbReference type="Proteomes" id="UP000187338">
    <property type="component" value="Unassembled WGS sequence"/>
</dbReference>
<evidence type="ECO:0000259" key="10">
    <source>
        <dbReference type="Pfam" id="PF02911"/>
    </source>
</evidence>
<comment type="similarity">
    <text evidence="2 8">Belongs to the Fmt family.</text>
</comment>
<sequence>MSERVANNMRIVYMGTPEFAVKPLAKLISHHEVTLVVTKPDAAAGRGKKVISSPVKLFAQENHLRVITPLKFNEEVYQEILAVKPEVIVVAAYGKLLPREILNIPTYGCLNIHASLLPFYRGAAPIERCLMAGEKETGITIMYMDEGLDTGDIALQEKVVINQEITGGELREILAEVGADLIIEALKRLKEGKLPRVPQDHRLATYAPPLKKEDEIIHWADSAEKIRNQIRALNPVPGAYTVFRGKKIKIWRAKVGEFSGKKPGEIIFADRKNGFLVATGERGLQILELQPEGGKKMSWESFLNGYRPLVGETFE</sequence>
<dbReference type="SUPFAM" id="SSF50486">
    <property type="entry name" value="FMT C-terminal domain-like"/>
    <property type="match status" value="1"/>
</dbReference>
<dbReference type="EC" id="2.1.2.9" evidence="3 8"/>
<dbReference type="InterPro" id="IPR041711">
    <property type="entry name" value="Met-tRNA-FMT_N"/>
</dbReference>
<dbReference type="InterPro" id="IPR005794">
    <property type="entry name" value="Fmt"/>
</dbReference>
<dbReference type="STRING" id="661089.ciss_09580"/>
<dbReference type="Pfam" id="PF00551">
    <property type="entry name" value="Formyl_trans_N"/>
    <property type="match status" value="1"/>
</dbReference>
<dbReference type="PANTHER" id="PTHR11138">
    <property type="entry name" value="METHIONYL-TRNA FORMYLTRANSFERASE"/>
    <property type="match status" value="1"/>
</dbReference>
<dbReference type="Gene3D" id="3.10.25.10">
    <property type="entry name" value="Formyl transferase, C-terminal domain"/>
    <property type="match status" value="1"/>
</dbReference>
<proteinExistence type="inferred from homology"/>
<dbReference type="GO" id="GO:0004479">
    <property type="term" value="F:methionyl-tRNA formyltransferase activity"/>
    <property type="evidence" value="ECO:0007669"/>
    <property type="project" value="UniProtKB-UniRule"/>
</dbReference>
<evidence type="ECO:0000256" key="4">
    <source>
        <dbReference type="ARBA" id="ARBA00016014"/>
    </source>
</evidence>
<dbReference type="InterPro" id="IPR044135">
    <property type="entry name" value="Met-tRNA-FMT_C"/>
</dbReference>
<dbReference type="NCBIfam" id="TIGR00460">
    <property type="entry name" value="fmt"/>
    <property type="match status" value="1"/>
</dbReference>
<dbReference type="Pfam" id="PF02911">
    <property type="entry name" value="Formyl_trans_C"/>
    <property type="match status" value="1"/>
</dbReference>
<dbReference type="CDD" id="cd08704">
    <property type="entry name" value="Met_tRNA_FMT_C"/>
    <property type="match status" value="1"/>
</dbReference>
<protein>
    <recommendedName>
        <fullName evidence="4 8">Methionyl-tRNA formyltransferase</fullName>
        <ecNumber evidence="3 8">2.1.2.9</ecNumber>
    </recommendedName>
</protein>
<dbReference type="PROSITE" id="PS00373">
    <property type="entry name" value="GART"/>
    <property type="match status" value="1"/>
</dbReference>
<evidence type="ECO:0000256" key="5">
    <source>
        <dbReference type="ARBA" id="ARBA00022679"/>
    </source>
</evidence>
<dbReference type="EMBL" id="BDJL01000030">
    <property type="protein sequence ID" value="GAV25025.1"/>
    <property type="molecule type" value="Genomic_DNA"/>
</dbReference>
<feature type="domain" description="Formyl transferase N-terminal" evidence="9">
    <location>
        <begin position="9"/>
        <end position="186"/>
    </location>
</feature>
<dbReference type="Gene3D" id="3.40.50.170">
    <property type="entry name" value="Formyl transferase, N-terminal domain"/>
    <property type="match status" value="1"/>
</dbReference>
<dbReference type="InterPro" id="IPR001555">
    <property type="entry name" value="GART_AS"/>
</dbReference>
<organism evidence="11 12">
    <name type="scientific">Carboxydothermus islandicus</name>
    <dbReference type="NCBI Taxonomy" id="661089"/>
    <lineage>
        <taxon>Bacteria</taxon>
        <taxon>Bacillati</taxon>
        <taxon>Bacillota</taxon>
        <taxon>Clostridia</taxon>
        <taxon>Thermoanaerobacterales</taxon>
        <taxon>Thermoanaerobacteraceae</taxon>
        <taxon>Carboxydothermus</taxon>
    </lineage>
</organism>
<evidence type="ECO:0000256" key="3">
    <source>
        <dbReference type="ARBA" id="ARBA00012261"/>
    </source>
</evidence>
<keyword evidence="5 8" id="KW-0808">Transferase</keyword>
<dbReference type="InterPro" id="IPR011034">
    <property type="entry name" value="Formyl_transferase-like_C_sf"/>
</dbReference>
<evidence type="ECO:0000256" key="2">
    <source>
        <dbReference type="ARBA" id="ARBA00010699"/>
    </source>
</evidence>
<evidence type="ECO:0000256" key="7">
    <source>
        <dbReference type="ARBA" id="ARBA00048558"/>
    </source>
</evidence>
<dbReference type="HAMAP" id="MF_00182">
    <property type="entry name" value="Formyl_trans"/>
    <property type="match status" value="1"/>
</dbReference>
<evidence type="ECO:0000256" key="1">
    <source>
        <dbReference type="ARBA" id="ARBA00002606"/>
    </source>
</evidence>
<dbReference type="GO" id="GO:0005829">
    <property type="term" value="C:cytosol"/>
    <property type="evidence" value="ECO:0007669"/>
    <property type="project" value="TreeGrafter"/>
</dbReference>
<dbReference type="CDD" id="cd08646">
    <property type="entry name" value="FMT_core_Met-tRNA-FMT_N"/>
    <property type="match status" value="1"/>
</dbReference>
<gene>
    <name evidence="8" type="primary">fmt</name>
    <name evidence="11" type="ORF">ciss_09580</name>
</gene>
<comment type="caution">
    <text evidence="11">The sequence shown here is derived from an EMBL/GenBank/DDBJ whole genome shotgun (WGS) entry which is preliminary data.</text>
</comment>
<dbReference type="FunFam" id="3.40.50.12230:FF:000001">
    <property type="entry name" value="Methionyl-tRNA formyltransferase"/>
    <property type="match status" value="1"/>
</dbReference>
<dbReference type="InterPro" id="IPR002376">
    <property type="entry name" value="Formyl_transf_N"/>
</dbReference>
<keyword evidence="6 8" id="KW-0648">Protein biosynthesis</keyword>
<dbReference type="SUPFAM" id="SSF53328">
    <property type="entry name" value="Formyltransferase"/>
    <property type="match status" value="1"/>
</dbReference>
<dbReference type="InterPro" id="IPR036477">
    <property type="entry name" value="Formyl_transf_N_sf"/>
</dbReference>
<name>A0A1L8D1F7_9THEO</name>
<evidence type="ECO:0000313" key="11">
    <source>
        <dbReference type="EMBL" id="GAV25025.1"/>
    </source>
</evidence>
<evidence type="ECO:0000313" key="12">
    <source>
        <dbReference type="Proteomes" id="UP000187338"/>
    </source>
</evidence>
<feature type="binding site" evidence="8">
    <location>
        <begin position="115"/>
        <end position="118"/>
    </location>
    <ligand>
        <name>(6S)-5,6,7,8-tetrahydrofolate</name>
        <dbReference type="ChEBI" id="CHEBI:57453"/>
    </ligand>
</feature>
<dbReference type="AlphaFoldDB" id="A0A1L8D1F7"/>